<dbReference type="RefSeq" id="WP_370443184.1">
    <property type="nucleotide sequence ID" value="NZ_JBGFTU010000037.1"/>
</dbReference>
<dbReference type="InterPro" id="IPR039538">
    <property type="entry name" value="BetI_C"/>
</dbReference>
<evidence type="ECO:0000313" key="7">
    <source>
        <dbReference type="EMBL" id="MEZ0166978.1"/>
    </source>
</evidence>
<keyword evidence="2" id="KW-0805">Transcription regulation</keyword>
<dbReference type="PANTHER" id="PTHR30055:SF234">
    <property type="entry name" value="HTH-TYPE TRANSCRIPTIONAL REGULATOR BETI"/>
    <property type="match status" value="1"/>
</dbReference>
<name>A0ABV4H5W3_9ACTN</name>
<dbReference type="Gene3D" id="1.10.357.10">
    <property type="entry name" value="Tetracycline Repressor, domain 2"/>
    <property type="match status" value="1"/>
</dbReference>
<dbReference type="EMBL" id="JBGFTU010000037">
    <property type="protein sequence ID" value="MEZ0166978.1"/>
    <property type="molecule type" value="Genomic_DNA"/>
</dbReference>
<keyword evidence="3 5" id="KW-0238">DNA-binding</keyword>
<dbReference type="InterPro" id="IPR036271">
    <property type="entry name" value="Tet_transcr_reg_TetR-rel_C_sf"/>
</dbReference>
<organism evidence="7 8">
    <name type="scientific">Kineococcus halophytocola</name>
    <dbReference type="NCBI Taxonomy" id="3234027"/>
    <lineage>
        <taxon>Bacteria</taxon>
        <taxon>Bacillati</taxon>
        <taxon>Actinomycetota</taxon>
        <taxon>Actinomycetes</taxon>
        <taxon>Kineosporiales</taxon>
        <taxon>Kineosporiaceae</taxon>
        <taxon>Kineococcus</taxon>
    </lineage>
</organism>
<dbReference type="InterPro" id="IPR009057">
    <property type="entry name" value="Homeodomain-like_sf"/>
</dbReference>
<evidence type="ECO:0000256" key="3">
    <source>
        <dbReference type="ARBA" id="ARBA00023125"/>
    </source>
</evidence>
<feature type="DNA-binding region" description="H-T-H motif" evidence="5">
    <location>
        <begin position="37"/>
        <end position="56"/>
    </location>
</feature>
<evidence type="ECO:0000256" key="1">
    <source>
        <dbReference type="ARBA" id="ARBA00022491"/>
    </source>
</evidence>
<evidence type="ECO:0000313" key="8">
    <source>
        <dbReference type="Proteomes" id="UP001565927"/>
    </source>
</evidence>
<evidence type="ECO:0000259" key="6">
    <source>
        <dbReference type="PROSITE" id="PS50977"/>
    </source>
</evidence>
<dbReference type="Pfam" id="PF13977">
    <property type="entry name" value="TetR_C_6"/>
    <property type="match status" value="1"/>
</dbReference>
<protein>
    <submittedName>
        <fullName evidence="7">TetR/AcrR family transcriptional regulator</fullName>
    </submittedName>
</protein>
<gene>
    <name evidence="7" type="ORF">AB2L27_19665</name>
</gene>
<proteinExistence type="predicted"/>
<keyword evidence="8" id="KW-1185">Reference proteome</keyword>
<dbReference type="Proteomes" id="UP001565927">
    <property type="component" value="Unassembled WGS sequence"/>
</dbReference>
<dbReference type="InterPro" id="IPR050109">
    <property type="entry name" value="HTH-type_TetR-like_transc_reg"/>
</dbReference>
<dbReference type="PRINTS" id="PR00455">
    <property type="entry name" value="HTHTETR"/>
</dbReference>
<comment type="caution">
    <text evidence="7">The sequence shown here is derived from an EMBL/GenBank/DDBJ whole genome shotgun (WGS) entry which is preliminary data.</text>
</comment>
<dbReference type="SUPFAM" id="SSF48498">
    <property type="entry name" value="Tetracyclin repressor-like, C-terminal domain"/>
    <property type="match status" value="1"/>
</dbReference>
<reference evidence="7 8" key="1">
    <citation type="submission" date="2024-07" db="EMBL/GenBank/DDBJ databases">
        <authorList>
            <person name="Thanompreechachai J."/>
            <person name="Duangmal K."/>
        </authorList>
    </citation>
    <scope>NUCLEOTIDE SEQUENCE [LARGE SCALE GENOMIC DNA]</scope>
    <source>
        <strain evidence="7 8">LSe6-4</strain>
    </source>
</reference>
<feature type="domain" description="HTH tetR-type" evidence="6">
    <location>
        <begin position="14"/>
        <end position="74"/>
    </location>
</feature>
<dbReference type="PANTHER" id="PTHR30055">
    <property type="entry name" value="HTH-TYPE TRANSCRIPTIONAL REGULATOR RUTR"/>
    <property type="match status" value="1"/>
</dbReference>
<dbReference type="InterPro" id="IPR001647">
    <property type="entry name" value="HTH_TetR"/>
</dbReference>
<keyword evidence="1" id="KW-0678">Repressor</keyword>
<accession>A0ABV4H5W3</accession>
<evidence type="ECO:0000256" key="2">
    <source>
        <dbReference type="ARBA" id="ARBA00023015"/>
    </source>
</evidence>
<dbReference type="SUPFAM" id="SSF46689">
    <property type="entry name" value="Homeodomain-like"/>
    <property type="match status" value="1"/>
</dbReference>
<evidence type="ECO:0000256" key="5">
    <source>
        <dbReference type="PROSITE-ProRule" id="PRU00335"/>
    </source>
</evidence>
<sequence>MSTSTTRRERLHPADRRAQILDAAVEVFGRLGFREGSLKDVAEAVGISVPGLLHHFPTKENLLLSVLEHRTAQRSDRTVDLLPRAGTVAFARSFLEDNVRQPELMRMTVTLAAEATDPEHPAHAYFVQRYADIHEAFTRGFRDDVAAGRAAPALVPEDAADQLAALSDGLQVQVLLRPGMDLLAAFDRATAHLRP</sequence>
<evidence type="ECO:0000256" key="4">
    <source>
        <dbReference type="ARBA" id="ARBA00023163"/>
    </source>
</evidence>
<keyword evidence="4" id="KW-0804">Transcription</keyword>
<dbReference type="Pfam" id="PF00440">
    <property type="entry name" value="TetR_N"/>
    <property type="match status" value="1"/>
</dbReference>
<dbReference type="PROSITE" id="PS50977">
    <property type="entry name" value="HTH_TETR_2"/>
    <property type="match status" value="1"/>
</dbReference>